<dbReference type="PANTHER" id="PTHR33873:SF15">
    <property type="entry name" value="TRANSCRIPTION FACTOR VOZ2"/>
    <property type="match status" value="1"/>
</dbReference>
<dbReference type="GO" id="GO:0048578">
    <property type="term" value="P:positive regulation of long-day photoperiodism, flowering"/>
    <property type="evidence" value="ECO:0007669"/>
    <property type="project" value="InterPro"/>
</dbReference>
<accession>A0AAV1YBJ4</accession>
<name>A0AAV1YBJ4_LUPLU</name>
<organism evidence="1 2">
    <name type="scientific">Lupinus luteus</name>
    <name type="common">European yellow lupine</name>
    <dbReference type="NCBI Taxonomy" id="3873"/>
    <lineage>
        <taxon>Eukaryota</taxon>
        <taxon>Viridiplantae</taxon>
        <taxon>Streptophyta</taxon>
        <taxon>Embryophyta</taxon>
        <taxon>Tracheophyta</taxon>
        <taxon>Spermatophyta</taxon>
        <taxon>Magnoliopsida</taxon>
        <taxon>eudicotyledons</taxon>
        <taxon>Gunneridae</taxon>
        <taxon>Pentapetalae</taxon>
        <taxon>rosids</taxon>
        <taxon>fabids</taxon>
        <taxon>Fabales</taxon>
        <taxon>Fabaceae</taxon>
        <taxon>Papilionoideae</taxon>
        <taxon>50 kb inversion clade</taxon>
        <taxon>genistoids sensu lato</taxon>
        <taxon>core genistoids</taxon>
        <taxon>Genisteae</taxon>
        <taxon>Lupinus</taxon>
    </lineage>
</organism>
<dbReference type="Proteomes" id="UP001497480">
    <property type="component" value="Unassembled WGS sequence"/>
</dbReference>
<dbReference type="GO" id="GO:0045893">
    <property type="term" value="P:positive regulation of DNA-templated transcription"/>
    <property type="evidence" value="ECO:0007669"/>
    <property type="project" value="TreeGrafter"/>
</dbReference>
<protein>
    <submittedName>
        <fullName evidence="1">Uncharacterized protein</fullName>
    </submittedName>
</protein>
<dbReference type="PANTHER" id="PTHR33873">
    <property type="entry name" value="TRANSCRIPTION FACTOR VOZ1"/>
    <property type="match status" value="1"/>
</dbReference>
<dbReference type="GO" id="GO:0005634">
    <property type="term" value="C:nucleus"/>
    <property type="evidence" value="ECO:0007669"/>
    <property type="project" value="TreeGrafter"/>
</dbReference>
<reference evidence="1 2" key="1">
    <citation type="submission" date="2024-03" db="EMBL/GenBank/DDBJ databases">
        <authorList>
            <person name="Martinez-Hernandez J."/>
        </authorList>
    </citation>
    <scope>NUCLEOTIDE SEQUENCE [LARGE SCALE GENOMIC DNA]</scope>
</reference>
<proteinExistence type="predicted"/>
<keyword evidence="2" id="KW-1185">Reference proteome</keyword>
<evidence type="ECO:0000313" key="1">
    <source>
        <dbReference type="EMBL" id="CAL0331369.1"/>
    </source>
</evidence>
<dbReference type="EMBL" id="CAXHTB010000023">
    <property type="protein sequence ID" value="CAL0331369.1"/>
    <property type="molecule type" value="Genomic_DNA"/>
</dbReference>
<dbReference type="AlphaFoldDB" id="A0AAV1YBJ4"/>
<comment type="caution">
    <text evidence="1">The sequence shown here is derived from an EMBL/GenBank/DDBJ whole genome shotgun (WGS) entry which is preliminary data.</text>
</comment>
<dbReference type="GO" id="GO:0043565">
    <property type="term" value="F:sequence-specific DNA binding"/>
    <property type="evidence" value="ECO:0007669"/>
    <property type="project" value="TreeGrafter"/>
</dbReference>
<sequence>MCIMCVSHSEGRSHIFLHCLTVKVLWKRLRPPGTTSVLRPGGISLKDNLLFSALSAKAQGKYVGIPECEGATNAKSSWNALELFDLSVIEGETIRECLFFDKPRRAFESGNRNKCDACALYRLDLKLVEGKKNSRANATNDSVADLQKQVRKLSTEFAPDRRRHAKGRAKMNAKVGICNVYSTSNRVASTPLNETYDYGFVAPYEYLVENMGNYYGT</sequence>
<gene>
    <name evidence="1" type="ORF">LLUT_LOCUS32429</name>
</gene>
<dbReference type="InterPro" id="IPR039277">
    <property type="entry name" value="VOZ1/VOZ2"/>
</dbReference>
<evidence type="ECO:0000313" key="2">
    <source>
        <dbReference type="Proteomes" id="UP001497480"/>
    </source>
</evidence>